<dbReference type="InterPro" id="IPR039424">
    <property type="entry name" value="SBP_5"/>
</dbReference>
<dbReference type="PANTHER" id="PTHR30290:SF65">
    <property type="entry name" value="MONOACYL PHOSPHATIDYLINOSITOL TETRAMANNOSIDE-BINDING PROTEIN LPQW-RELATED"/>
    <property type="match status" value="1"/>
</dbReference>
<accession>A0A1G9LQX4</accession>
<sequence>MALAVSSCAADPGPPPLVQQEELAEHDAANNPAPERKERTQIQVGAEPLRDGLNPHLLADDTSTVQAIADLTLPSAFVGGVRDPNLLRGATVRATSPGAMTVRYVIAPEAQWSDGTPITGADFAYLWRGMSSTPGAIAPAGYRAISNVRVSGPAGKTVDVDFSAPVHDWRALFNHLLPAHLLAPDASDFATAASDTLPASAGRFMVNSVDRGRGTIVLNRNDRFWGADPARVDILTVNAARSTTQIADRLRAGQLAFVDTVPEETTKDVFDLIPGIDVRSVDGPRTLGVTLSATSPLLGDRAAREELRSLIDVPLIARLAAGRSSELLVAQHEPPALPDPVVLPQRVTESRPLRVAADAADPAASAAARSLVDLLEQRGVSARVVSTDTASILSQGLPSGTVDVMVHWDPGAGSAAELASRVQCPAGEYRAGNLSGICYPQLNALSADILAGRVSGDAARSGVDTALEAEAVWVPLLHERRVQARGGGIVAEEPDLAAAAAWQVDESQEQGEQ</sequence>
<feature type="compositionally biased region" description="Basic and acidic residues" evidence="1">
    <location>
        <begin position="23"/>
        <end position="39"/>
    </location>
</feature>
<dbReference type="AlphaFoldDB" id="A0A1G9LQX4"/>
<dbReference type="Gene3D" id="3.90.76.10">
    <property type="entry name" value="Dipeptide-binding Protein, Domain 1"/>
    <property type="match status" value="1"/>
</dbReference>
<dbReference type="Gene3D" id="3.40.190.10">
    <property type="entry name" value="Periplasmic binding protein-like II"/>
    <property type="match status" value="1"/>
</dbReference>
<keyword evidence="4" id="KW-1185">Reference proteome</keyword>
<dbReference type="GO" id="GO:1904680">
    <property type="term" value="F:peptide transmembrane transporter activity"/>
    <property type="evidence" value="ECO:0007669"/>
    <property type="project" value="TreeGrafter"/>
</dbReference>
<dbReference type="GO" id="GO:0015833">
    <property type="term" value="P:peptide transport"/>
    <property type="evidence" value="ECO:0007669"/>
    <property type="project" value="TreeGrafter"/>
</dbReference>
<gene>
    <name evidence="3" type="ORF">SAMN04488535_0273</name>
</gene>
<protein>
    <submittedName>
        <fullName evidence="3">ABC-type transport system, substrate-binding protein</fullName>
    </submittedName>
</protein>
<evidence type="ECO:0000313" key="3">
    <source>
        <dbReference type="EMBL" id="SDL64338.1"/>
    </source>
</evidence>
<evidence type="ECO:0000256" key="1">
    <source>
        <dbReference type="SAM" id="MobiDB-lite"/>
    </source>
</evidence>
<dbReference type="InterPro" id="IPR000914">
    <property type="entry name" value="SBP_5_dom"/>
</dbReference>
<feature type="domain" description="Solute-binding protein family 5" evidence="2">
    <location>
        <begin position="95"/>
        <end position="321"/>
    </location>
</feature>
<dbReference type="Pfam" id="PF00496">
    <property type="entry name" value="SBP_bac_5"/>
    <property type="match status" value="1"/>
</dbReference>
<dbReference type="EMBL" id="LT629700">
    <property type="protein sequence ID" value="SDL64338.1"/>
    <property type="molecule type" value="Genomic_DNA"/>
</dbReference>
<organism evidence="3 4">
    <name type="scientific">Corynebacterium mycetoides</name>
    <dbReference type="NCBI Taxonomy" id="38302"/>
    <lineage>
        <taxon>Bacteria</taxon>
        <taxon>Bacillati</taxon>
        <taxon>Actinomycetota</taxon>
        <taxon>Actinomycetes</taxon>
        <taxon>Mycobacteriales</taxon>
        <taxon>Corynebacteriaceae</taxon>
        <taxon>Corynebacterium</taxon>
    </lineage>
</organism>
<proteinExistence type="predicted"/>
<dbReference type="CDD" id="cd08501">
    <property type="entry name" value="PBP2_Lpqw"/>
    <property type="match status" value="1"/>
</dbReference>
<name>A0A1G9LQX4_9CORY</name>
<dbReference type="STRING" id="38302.SAMN04488535_0273"/>
<reference evidence="4" key="1">
    <citation type="submission" date="2016-10" db="EMBL/GenBank/DDBJ databases">
        <authorList>
            <person name="Varghese N."/>
            <person name="Submissions S."/>
        </authorList>
    </citation>
    <scope>NUCLEOTIDE SEQUENCE [LARGE SCALE GENOMIC DNA]</scope>
    <source>
        <strain evidence="4">DSM 20632</strain>
    </source>
</reference>
<evidence type="ECO:0000259" key="2">
    <source>
        <dbReference type="Pfam" id="PF00496"/>
    </source>
</evidence>
<feature type="region of interest" description="Disordered" evidence="1">
    <location>
        <begin position="1"/>
        <end position="39"/>
    </location>
</feature>
<dbReference type="PANTHER" id="PTHR30290">
    <property type="entry name" value="PERIPLASMIC BINDING COMPONENT OF ABC TRANSPORTER"/>
    <property type="match status" value="1"/>
</dbReference>
<dbReference type="Gene3D" id="3.10.105.10">
    <property type="entry name" value="Dipeptide-binding Protein, Domain 3"/>
    <property type="match status" value="1"/>
</dbReference>
<evidence type="ECO:0000313" key="4">
    <source>
        <dbReference type="Proteomes" id="UP000199350"/>
    </source>
</evidence>
<dbReference type="Proteomes" id="UP000199350">
    <property type="component" value="Chromosome I"/>
</dbReference>
<dbReference type="SUPFAM" id="SSF53850">
    <property type="entry name" value="Periplasmic binding protein-like II"/>
    <property type="match status" value="1"/>
</dbReference>